<dbReference type="RefSeq" id="XP_004256257.1">
    <property type="nucleotide sequence ID" value="XM_004256209.1"/>
</dbReference>
<evidence type="ECO:0008006" key="4">
    <source>
        <dbReference type="Google" id="ProtNLM"/>
    </source>
</evidence>
<accession>A0A0A1UBA7</accession>
<dbReference type="KEGG" id="eiv:EIN_391410"/>
<gene>
    <name evidence="2" type="ORF">EIN_391410</name>
</gene>
<feature type="region of interest" description="Disordered" evidence="1">
    <location>
        <begin position="289"/>
        <end position="326"/>
    </location>
</feature>
<organism evidence="2 3">
    <name type="scientific">Entamoeba invadens IP1</name>
    <dbReference type="NCBI Taxonomy" id="370355"/>
    <lineage>
        <taxon>Eukaryota</taxon>
        <taxon>Amoebozoa</taxon>
        <taxon>Evosea</taxon>
        <taxon>Archamoebae</taxon>
        <taxon>Mastigamoebida</taxon>
        <taxon>Entamoebidae</taxon>
        <taxon>Entamoeba</taxon>
    </lineage>
</organism>
<feature type="region of interest" description="Disordered" evidence="1">
    <location>
        <begin position="1"/>
        <end position="20"/>
    </location>
</feature>
<dbReference type="Proteomes" id="UP000014680">
    <property type="component" value="Unassembled WGS sequence"/>
</dbReference>
<keyword evidence="3" id="KW-1185">Reference proteome</keyword>
<dbReference type="OrthoDB" id="28125at2759"/>
<dbReference type="GeneID" id="14888417"/>
<dbReference type="EMBL" id="KB206629">
    <property type="protein sequence ID" value="ELP89486.1"/>
    <property type="molecule type" value="Genomic_DNA"/>
</dbReference>
<sequence>MMEPRKPRTHHHHEPPTPTLEQQLVRLCDKKLTVSPSTTQTESWIIRTDIQSIIETIREFCSRKVATELIADEKRVELFSAQFFECVKKLPTKQGNYAYLLFAMSKNDGLKSCSNNILKKFISEFGNGGKVEFREFKNKMRFLAELSNLTMVSKACVKTIFEELVKGVVGERSESKDYLAIALLIAVNYLRDEEVRKSVGSVLKTYCEKKREINKGKIIESNNESYLDFLMRGYLQCNEEQCTNKLFEYGKFENLKEKMEADEIPVIVLPELVGKDIVFAEILKEEGTLNNEPKKMEEEPPKNEQLQSNNEKKEQPTNGDTESKEVLTNNMEIITEKSVKVGFEKYLLIDGMIDCVFAYYSDSPLLLQSLQTMSVDKVNYNDMCNVLFSIYLSGVLKMGKMLLTSFSQVLLYMSEMFMPITKTEFEIFGNIEDYTINAINLFSRYFSMKYIHMNLEFSDVFWRKVDERIKKGKKSDYLWTLFFNDLSLFDARRIQSDMLDQKYLVEKVKTKGRKTFSVDEKEKNLYDIISEEINNGVKLSEVEEKVKSVVNEDVTPEVLMKYVLNNYTSKIGDFDKFVEKNASEIKEKFFKEKFVFFDLIDEMNAECPFETVIEIKRLIHYNVANLGDVFEWVCGKVSKCTEGIHYVELMIYITQLDGSVKNTIIKAFEDEETKHTDQFEKDVIVGDKEFYCNSL</sequence>
<reference evidence="2 3" key="1">
    <citation type="submission" date="2012-10" db="EMBL/GenBank/DDBJ databases">
        <authorList>
            <person name="Zafar N."/>
            <person name="Inman J."/>
            <person name="Hall N."/>
            <person name="Lorenzi H."/>
            <person name="Caler E."/>
        </authorList>
    </citation>
    <scope>NUCLEOTIDE SEQUENCE [LARGE SCALE GENOMIC DNA]</scope>
    <source>
        <strain evidence="2 3">IP1</strain>
    </source>
</reference>
<dbReference type="SUPFAM" id="SSF48371">
    <property type="entry name" value="ARM repeat"/>
    <property type="match status" value="1"/>
</dbReference>
<evidence type="ECO:0000313" key="3">
    <source>
        <dbReference type="Proteomes" id="UP000014680"/>
    </source>
</evidence>
<proteinExistence type="predicted"/>
<protein>
    <recommendedName>
        <fullName evidence="4">MIF4G domain-containing protein</fullName>
    </recommendedName>
</protein>
<dbReference type="Gene3D" id="1.25.40.180">
    <property type="match status" value="1"/>
</dbReference>
<name>A0A0A1UBA7_ENTIV</name>
<evidence type="ECO:0000313" key="2">
    <source>
        <dbReference type="EMBL" id="ELP89486.1"/>
    </source>
</evidence>
<dbReference type="InterPro" id="IPR016024">
    <property type="entry name" value="ARM-type_fold"/>
</dbReference>
<dbReference type="VEuPathDB" id="AmoebaDB:EIN_391410"/>
<feature type="compositionally biased region" description="Basic and acidic residues" evidence="1">
    <location>
        <begin position="310"/>
        <end position="325"/>
    </location>
</feature>
<evidence type="ECO:0000256" key="1">
    <source>
        <dbReference type="SAM" id="MobiDB-lite"/>
    </source>
</evidence>
<dbReference type="AlphaFoldDB" id="A0A0A1UBA7"/>
<feature type="compositionally biased region" description="Basic and acidic residues" evidence="1">
    <location>
        <begin position="289"/>
        <end position="302"/>
    </location>
</feature>